<keyword evidence="6 9" id="KW-0175">Coiled coil</keyword>
<evidence type="ECO:0000256" key="2">
    <source>
        <dbReference type="ARBA" id="ARBA00004245"/>
    </source>
</evidence>
<evidence type="ECO:0000256" key="6">
    <source>
        <dbReference type="ARBA" id="ARBA00023054"/>
    </source>
</evidence>
<gene>
    <name evidence="11" type="ORF">BpHYR1_022918</name>
</gene>
<evidence type="ECO:0000256" key="1">
    <source>
        <dbReference type="ARBA" id="ARBA00004138"/>
    </source>
</evidence>
<sequence length="467" mass="54833">MHDPKYEHTREKLIEFKKELETRQNKSNDEESGSGGFGGFGGTAQVKKIDTKHVEKRSTNFDGLKKLWHNKETMSSLMKQSAQAKEIRLHYEQKQLIKSIEEKIQLFDAELKVLRHDKARISIYMKKADLRHVTIFEEFLLLKDFEKTENELEQKLSMKKDEHIEMQSKLAETQSKLDLKKKDIEKLDEGLKHLYQNQDGLIKRGKIVENGLRQAQQELENFQKEKQKKINDLDIVVIMRLAKIQFLNKGRFPSDLSQALAFDANNLDRLQTRIKELEVEKAAEKKLFKNLKERHVELIRDKKKMDQYVGRLDELCNKMMMDKYGKIVDLEKIELIAVNQQIEELKQRMAENEFEHERVMREWLDKINSEKDESIELLKANTTRINEMVELLTDSKKLESVLDNKQRSLGQEMTSTSKKEIEERRRLHTLVQLQAQEIEALKTEISILSRKGGHILPPTQPSALTQS</sequence>
<feature type="coiled-coil region" evidence="9">
    <location>
        <begin position="328"/>
        <end position="362"/>
    </location>
</feature>
<dbReference type="GO" id="GO:0005856">
    <property type="term" value="C:cytoskeleton"/>
    <property type="evidence" value="ECO:0007669"/>
    <property type="project" value="UniProtKB-SubCell"/>
</dbReference>
<protein>
    <submittedName>
        <fullName evidence="11">Cilia-and flagella-associated 44-like</fullName>
    </submittedName>
</protein>
<evidence type="ECO:0000256" key="4">
    <source>
        <dbReference type="ARBA" id="ARBA00022574"/>
    </source>
</evidence>
<keyword evidence="5" id="KW-0677">Repeat</keyword>
<dbReference type="AlphaFoldDB" id="A0A3M7T5N0"/>
<dbReference type="OrthoDB" id="1935234at2759"/>
<proteinExistence type="predicted"/>
<keyword evidence="3" id="KW-0963">Cytoplasm</keyword>
<keyword evidence="4" id="KW-0853">WD repeat</keyword>
<dbReference type="PANTHER" id="PTHR14885">
    <property type="entry name" value="CILIA- AND FLAGELLA-ASSOCIATED PROTEIN 43-RELATED"/>
    <property type="match status" value="1"/>
</dbReference>
<keyword evidence="11" id="KW-0282">Flagellum</keyword>
<accession>A0A3M7T5N0</accession>
<comment type="subcellular location">
    <subcellularLocation>
        <location evidence="1">Cell projection</location>
        <location evidence="1">Cilium</location>
    </subcellularLocation>
    <subcellularLocation>
        <location evidence="2">Cytoplasm</location>
        <location evidence="2">Cytoskeleton</location>
    </subcellularLocation>
</comment>
<keyword evidence="7" id="KW-0206">Cytoskeleton</keyword>
<evidence type="ECO:0000256" key="9">
    <source>
        <dbReference type="SAM" id="Coils"/>
    </source>
</evidence>
<evidence type="ECO:0000256" key="7">
    <source>
        <dbReference type="ARBA" id="ARBA00023212"/>
    </source>
</evidence>
<evidence type="ECO:0000313" key="11">
    <source>
        <dbReference type="EMBL" id="RNA43265.1"/>
    </source>
</evidence>
<dbReference type="Proteomes" id="UP000276133">
    <property type="component" value="Unassembled WGS sequence"/>
</dbReference>
<keyword evidence="11" id="KW-0969">Cilium</keyword>
<feature type="compositionally biased region" description="Gly residues" evidence="10">
    <location>
        <begin position="33"/>
        <end position="42"/>
    </location>
</feature>
<evidence type="ECO:0000256" key="8">
    <source>
        <dbReference type="ARBA" id="ARBA00023273"/>
    </source>
</evidence>
<evidence type="ECO:0000313" key="12">
    <source>
        <dbReference type="Proteomes" id="UP000276133"/>
    </source>
</evidence>
<feature type="region of interest" description="Disordered" evidence="10">
    <location>
        <begin position="19"/>
        <end position="42"/>
    </location>
</feature>
<feature type="coiled-coil region" evidence="9">
    <location>
        <begin position="142"/>
        <end position="232"/>
    </location>
</feature>
<evidence type="ECO:0000256" key="5">
    <source>
        <dbReference type="ARBA" id="ARBA00022737"/>
    </source>
</evidence>
<feature type="compositionally biased region" description="Basic and acidic residues" evidence="10">
    <location>
        <begin position="19"/>
        <end position="29"/>
    </location>
</feature>
<keyword evidence="12" id="KW-1185">Reference proteome</keyword>
<dbReference type="PANTHER" id="PTHR14885:SF3">
    <property type="entry name" value="CILIA- AND FLAGELLA-ASSOCIATED PROTEIN 44"/>
    <property type="match status" value="1"/>
</dbReference>
<reference evidence="11 12" key="1">
    <citation type="journal article" date="2018" name="Sci. Rep.">
        <title>Genomic signatures of local adaptation to the degree of environmental predictability in rotifers.</title>
        <authorList>
            <person name="Franch-Gras L."/>
            <person name="Hahn C."/>
            <person name="Garcia-Roger E.M."/>
            <person name="Carmona M.J."/>
            <person name="Serra M."/>
            <person name="Gomez A."/>
        </authorList>
    </citation>
    <scope>NUCLEOTIDE SEQUENCE [LARGE SCALE GENOMIC DNA]</scope>
    <source>
        <strain evidence="11">HYR1</strain>
    </source>
</reference>
<dbReference type="STRING" id="10195.A0A3M7T5N0"/>
<name>A0A3M7T5N0_BRAPC</name>
<evidence type="ECO:0000256" key="3">
    <source>
        <dbReference type="ARBA" id="ARBA00022490"/>
    </source>
</evidence>
<dbReference type="GO" id="GO:0005929">
    <property type="term" value="C:cilium"/>
    <property type="evidence" value="ECO:0007669"/>
    <property type="project" value="UniProtKB-SubCell"/>
</dbReference>
<evidence type="ECO:0000256" key="10">
    <source>
        <dbReference type="SAM" id="MobiDB-lite"/>
    </source>
</evidence>
<comment type="caution">
    <text evidence="11">The sequence shown here is derived from an EMBL/GenBank/DDBJ whole genome shotgun (WGS) entry which is preliminary data.</text>
</comment>
<organism evidence="11 12">
    <name type="scientific">Brachionus plicatilis</name>
    <name type="common">Marine rotifer</name>
    <name type="synonym">Brachionus muelleri</name>
    <dbReference type="NCBI Taxonomy" id="10195"/>
    <lineage>
        <taxon>Eukaryota</taxon>
        <taxon>Metazoa</taxon>
        <taxon>Spiralia</taxon>
        <taxon>Gnathifera</taxon>
        <taxon>Rotifera</taxon>
        <taxon>Eurotatoria</taxon>
        <taxon>Monogononta</taxon>
        <taxon>Pseudotrocha</taxon>
        <taxon>Ploima</taxon>
        <taxon>Brachionidae</taxon>
        <taxon>Brachionus</taxon>
    </lineage>
</organism>
<dbReference type="EMBL" id="REGN01000245">
    <property type="protein sequence ID" value="RNA43265.1"/>
    <property type="molecule type" value="Genomic_DNA"/>
</dbReference>
<feature type="coiled-coil region" evidence="9">
    <location>
        <begin position="260"/>
        <end position="294"/>
    </location>
</feature>
<keyword evidence="8" id="KW-0966">Cell projection</keyword>